<sequence length="71" mass="8022">SNKIHFVPLHQFSPLVDFTMGGWSLQVALEDVDIKANYKLKMSIEEVDQIGRVSLKFIPEAELGAIIFPHL</sequence>
<feature type="non-terminal residue" evidence="1">
    <location>
        <position position="1"/>
    </location>
</feature>
<dbReference type="AlphaFoldDB" id="A0A382MUW6"/>
<organism evidence="1">
    <name type="scientific">marine metagenome</name>
    <dbReference type="NCBI Taxonomy" id="408172"/>
    <lineage>
        <taxon>unclassified sequences</taxon>
        <taxon>metagenomes</taxon>
        <taxon>ecological metagenomes</taxon>
    </lineage>
</organism>
<accession>A0A382MUW6</accession>
<protein>
    <submittedName>
        <fullName evidence="1">Uncharacterized protein</fullName>
    </submittedName>
</protein>
<name>A0A382MUW6_9ZZZZ</name>
<dbReference type="EMBL" id="UINC01095804">
    <property type="protein sequence ID" value="SVC52178.1"/>
    <property type="molecule type" value="Genomic_DNA"/>
</dbReference>
<gene>
    <name evidence="1" type="ORF">METZ01_LOCUS305032</name>
</gene>
<evidence type="ECO:0000313" key="1">
    <source>
        <dbReference type="EMBL" id="SVC52178.1"/>
    </source>
</evidence>
<reference evidence="1" key="1">
    <citation type="submission" date="2018-05" db="EMBL/GenBank/DDBJ databases">
        <authorList>
            <person name="Lanie J.A."/>
            <person name="Ng W.-L."/>
            <person name="Kazmierczak K.M."/>
            <person name="Andrzejewski T.M."/>
            <person name="Davidsen T.M."/>
            <person name="Wayne K.J."/>
            <person name="Tettelin H."/>
            <person name="Glass J.I."/>
            <person name="Rusch D."/>
            <person name="Podicherti R."/>
            <person name="Tsui H.-C.T."/>
            <person name="Winkler M.E."/>
        </authorList>
    </citation>
    <scope>NUCLEOTIDE SEQUENCE</scope>
</reference>
<proteinExistence type="predicted"/>